<dbReference type="SUPFAM" id="SSF52768">
    <property type="entry name" value="Arginase/deacetylase"/>
    <property type="match status" value="1"/>
</dbReference>
<name>A0A2W4VZH4_9CYAN</name>
<dbReference type="GO" id="GO:0004407">
    <property type="term" value="F:histone deacetylase activity"/>
    <property type="evidence" value="ECO:0007669"/>
    <property type="project" value="InterPro"/>
</dbReference>
<gene>
    <name evidence="4" type="ORF">DCF25_10855</name>
</gene>
<dbReference type="InterPro" id="IPR044150">
    <property type="entry name" value="HDAC_classIV"/>
</dbReference>
<accession>A0A2W4VZH4</accession>
<evidence type="ECO:0000313" key="4">
    <source>
        <dbReference type="EMBL" id="PZO17691.1"/>
    </source>
</evidence>
<evidence type="ECO:0000313" key="5">
    <source>
        <dbReference type="Proteomes" id="UP000249354"/>
    </source>
</evidence>
<dbReference type="Pfam" id="PF00850">
    <property type="entry name" value="Hist_deacetyl"/>
    <property type="match status" value="1"/>
</dbReference>
<evidence type="ECO:0000256" key="1">
    <source>
        <dbReference type="ARBA" id="ARBA00005947"/>
    </source>
</evidence>
<organism evidence="4 5">
    <name type="scientific">Leptolyngbya foveolarum</name>
    <dbReference type="NCBI Taxonomy" id="47253"/>
    <lineage>
        <taxon>Bacteria</taxon>
        <taxon>Bacillati</taxon>
        <taxon>Cyanobacteriota</taxon>
        <taxon>Cyanophyceae</taxon>
        <taxon>Leptolyngbyales</taxon>
        <taxon>Leptolyngbyaceae</taxon>
        <taxon>Leptolyngbya group</taxon>
        <taxon>Leptolyngbya</taxon>
    </lineage>
</organism>
<comment type="caution">
    <text evidence="4">The sequence shown here is derived from an EMBL/GenBank/DDBJ whole genome shotgun (WGS) entry which is preliminary data.</text>
</comment>
<dbReference type="PRINTS" id="PR01270">
    <property type="entry name" value="HDASUPER"/>
</dbReference>
<evidence type="ECO:0000256" key="2">
    <source>
        <dbReference type="ARBA" id="ARBA00022801"/>
    </source>
</evidence>
<dbReference type="CDD" id="cd09993">
    <property type="entry name" value="HDAC_classIV"/>
    <property type="match status" value="1"/>
</dbReference>
<dbReference type="EMBL" id="QBMC01000064">
    <property type="protein sequence ID" value="PZO17691.1"/>
    <property type="molecule type" value="Genomic_DNA"/>
</dbReference>
<evidence type="ECO:0000259" key="3">
    <source>
        <dbReference type="Pfam" id="PF00850"/>
    </source>
</evidence>
<dbReference type="InterPro" id="IPR023696">
    <property type="entry name" value="Ureohydrolase_dom_sf"/>
</dbReference>
<reference evidence="4 5" key="2">
    <citation type="submission" date="2018-06" db="EMBL/GenBank/DDBJ databases">
        <title>Metagenomic assembly of (sub)arctic Cyanobacteria and their associated microbiome from non-axenic cultures.</title>
        <authorList>
            <person name="Baurain D."/>
        </authorList>
    </citation>
    <scope>NUCLEOTIDE SEQUENCE [LARGE SCALE GENOMIC DNA]</scope>
    <source>
        <strain evidence="4">ULC129bin1</strain>
    </source>
</reference>
<dbReference type="GO" id="GO:0016787">
    <property type="term" value="F:hydrolase activity"/>
    <property type="evidence" value="ECO:0007669"/>
    <property type="project" value="UniProtKB-KW"/>
</dbReference>
<dbReference type="PANTHER" id="PTHR10625">
    <property type="entry name" value="HISTONE DEACETYLASE HDAC1-RELATED"/>
    <property type="match status" value="1"/>
</dbReference>
<dbReference type="GO" id="GO:0040029">
    <property type="term" value="P:epigenetic regulation of gene expression"/>
    <property type="evidence" value="ECO:0007669"/>
    <property type="project" value="TreeGrafter"/>
</dbReference>
<dbReference type="Gene3D" id="3.40.800.20">
    <property type="entry name" value="Histone deacetylase domain"/>
    <property type="match status" value="1"/>
</dbReference>
<dbReference type="InterPro" id="IPR037138">
    <property type="entry name" value="His_deacetylse_dom_sf"/>
</dbReference>
<comment type="similarity">
    <text evidence="1">Belongs to the histone deacetylase family.</text>
</comment>
<dbReference type="AlphaFoldDB" id="A0A2W4VZH4"/>
<sequence length="323" mass="35172">MTRPITYPLRSDSLLSPCALASFPVVYHPAYVTPLPAGHRFPMPKFQLLRDLLVRDRVISSAQIYQPGPPPREWLELVHDAAYVQAYCEGTLDAKAQRRIGLPWSEGLVQRTCTAVGGTILTAKLALQYGLACNTAGGTHHAFPTYGSGFCIFNDLAIALKVLQSQKLIHTALIVDLDVHQGDGSAFIFKADPSVFTFSMHCGVNFPGRKQQSDLDVPLAENTGDDEYLAVLRSHLPKLLNDLQPDIVMYDAGVDVHKDDRLGKLALTDDGIFERDRTVLQACVSGGYPVACVIGGGYGEDMAALIYRHSLLHRAAKTVLSAG</sequence>
<keyword evidence="2" id="KW-0378">Hydrolase</keyword>
<dbReference type="Proteomes" id="UP000249354">
    <property type="component" value="Unassembled WGS sequence"/>
</dbReference>
<protein>
    <submittedName>
        <fullName evidence="4">Histone deacetylase</fullName>
    </submittedName>
</protein>
<dbReference type="InterPro" id="IPR000286">
    <property type="entry name" value="HDACs"/>
</dbReference>
<dbReference type="PANTHER" id="PTHR10625:SF19">
    <property type="entry name" value="HISTONE DEACETYLASE 12"/>
    <property type="match status" value="1"/>
</dbReference>
<proteinExistence type="inferred from homology"/>
<dbReference type="InterPro" id="IPR023801">
    <property type="entry name" value="His_deacetylse_dom"/>
</dbReference>
<feature type="domain" description="Histone deacetylase" evidence="3">
    <location>
        <begin position="41"/>
        <end position="307"/>
    </location>
</feature>
<reference evidence="5" key="1">
    <citation type="submission" date="2018-04" db="EMBL/GenBank/DDBJ databases">
        <authorList>
            <person name="Cornet L."/>
        </authorList>
    </citation>
    <scope>NUCLEOTIDE SEQUENCE [LARGE SCALE GENOMIC DNA]</scope>
</reference>